<sequence>MNQEKGVEITTDYKADKLWDDCCRPTATTNVKESIIMNCGSTEDGKSLILEEKPFLLMKNSLNLIK</sequence>
<protein>
    <submittedName>
        <fullName evidence="1">Uncharacterized protein</fullName>
    </submittedName>
</protein>
<name>A0A1S0THH6_LOALO</name>
<dbReference type="AlphaFoldDB" id="A0A1S0THH6"/>
<evidence type="ECO:0000313" key="1">
    <source>
        <dbReference type="EMBL" id="EFO13685.2"/>
    </source>
</evidence>
<dbReference type="OrthoDB" id="5823757at2759"/>
<gene>
    <name evidence="1" type="ORF">LOAG_14843</name>
</gene>
<accession>A0A1S0THH6</accession>
<dbReference type="GeneID" id="9952326"/>
<dbReference type="InParanoid" id="A0A1S0THH6"/>
<reference evidence="1" key="1">
    <citation type="submission" date="2012-04" db="EMBL/GenBank/DDBJ databases">
        <title>The Genome Sequence of Loa loa.</title>
        <authorList>
            <consortium name="The Broad Institute Genome Sequencing Platform"/>
            <consortium name="Broad Institute Genome Sequencing Center for Infectious Disease"/>
            <person name="Nutman T.B."/>
            <person name="Fink D.L."/>
            <person name="Russ C."/>
            <person name="Young S."/>
            <person name="Zeng Q."/>
            <person name="Gargeya S."/>
            <person name="Alvarado L."/>
            <person name="Berlin A."/>
            <person name="Chapman S.B."/>
            <person name="Chen Z."/>
            <person name="Freedman E."/>
            <person name="Gellesch M."/>
            <person name="Goldberg J."/>
            <person name="Griggs A."/>
            <person name="Gujja S."/>
            <person name="Heilman E.R."/>
            <person name="Heiman D."/>
            <person name="Howarth C."/>
            <person name="Mehta T."/>
            <person name="Neiman D."/>
            <person name="Pearson M."/>
            <person name="Roberts A."/>
            <person name="Saif S."/>
            <person name="Shea T."/>
            <person name="Shenoy N."/>
            <person name="Sisk P."/>
            <person name="Stolte C."/>
            <person name="Sykes S."/>
            <person name="White J."/>
            <person name="Yandava C."/>
            <person name="Haas B."/>
            <person name="Henn M.R."/>
            <person name="Nusbaum C."/>
            <person name="Birren B."/>
        </authorList>
    </citation>
    <scope>NUCLEOTIDE SEQUENCE [LARGE SCALE GENOMIC DNA]</scope>
</reference>
<dbReference type="KEGG" id="loa:LOAG_14843"/>
<dbReference type="CTD" id="9952326"/>
<proteinExistence type="predicted"/>
<dbReference type="EMBL" id="JH713098">
    <property type="protein sequence ID" value="EFO13685.2"/>
    <property type="molecule type" value="Genomic_DNA"/>
</dbReference>
<dbReference type="RefSeq" id="XP_020301020.1">
    <property type="nucleotide sequence ID" value="XM_020448864.1"/>
</dbReference>
<organism evidence="1">
    <name type="scientific">Loa loa</name>
    <name type="common">Eye worm</name>
    <name type="synonym">Filaria loa</name>
    <dbReference type="NCBI Taxonomy" id="7209"/>
    <lineage>
        <taxon>Eukaryota</taxon>
        <taxon>Metazoa</taxon>
        <taxon>Ecdysozoa</taxon>
        <taxon>Nematoda</taxon>
        <taxon>Chromadorea</taxon>
        <taxon>Rhabditida</taxon>
        <taxon>Spirurina</taxon>
        <taxon>Spiruromorpha</taxon>
        <taxon>Filarioidea</taxon>
        <taxon>Onchocercidae</taxon>
        <taxon>Loa</taxon>
    </lineage>
</organism>